<evidence type="ECO:0000313" key="1">
    <source>
        <dbReference type="EMBL" id="EKX54918.1"/>
    </source>
</evidence>
<dbReference type="SUPFAM" id="SSF48371">
    <property type="entry name" value="ARM repeat"/>
    <property type="match status" value="1"/>
</dbReference>
<organism evidence="1">
    <name type="scientific">Guillardia theta (strain CCMP2712)</name>
    <name type="common">Cryptophyte</name>
    <dbReference type="NCBI Taxonomy" id="905079"/>
    <lineage>
        <taxon>Eukaryota</taxon>
        <taxon>Cryptophyceae</taxon>
        <taxon>Pyrenomonadales</taxon>
        <taxon>Geminigeraceae</taxon>
        <taxon>Guillardia</taxon>
    </lineage>
</organism>
<dbReference type="RefSeq" id="XP_005841898.1">
    <property type="nucleotide sequence ID" value="XM_005841841.1"/>
</dbReference>
<evidence type="ECO:0000313" key="3">
    <source>
        <dbReference type="Proteomes" id="UP000011087"/>
    </source>
</evidence>
<dbReference type="PaxDb" id="55529-EKX54918"/>
<dbReference type="AlphaFoldDB" id="L1K3I1"/>
<proteinExistence type="predicted"/>
<dbReference type="Gene3D" id="1.25.10.10">
    <property type="entry name" value="Leucine-rich Repeat Variant"/>
    <property type="match status" value="1"/>
</dbReference>
<reference evidence="2" key="3">
    <citation type="submission" date="2015-06" db="UniProtKB">
        <authorList>
            <consortium name="EnsemblProtists"/>
        </authorList>
    </citation>
    <scope>IDENTIFICATION</scope>
</reference>
<gene>
    <name evidence="1" type="ORF">GUITHDRAFT_99569</name>
</gene>
<dbReference type="Proteomes" id="UP000011087">
    <property type="component" value="Unassembled WGS sequence"/>
</dbReference>
<accession>L1K3I1</accession>
<evidence type="ECO:0000313" key="2">
    <source>
        <dbReference type="EnsemblProtists" id="EKX54918"/>
    </source>
</evidence>
<keyword evidence="3" id="KW-1185">Reference proteome</keyword>
<reference evidence="3" key="2">
    <citation type="submission" date="2012-11" db="EMBL/GenBank/DDBJ databases">
        <authorList>
            <person name="Kuo A."/>
            <person name="Curtis B.A."/>
            <person name="Tanifuji G."/>
            <person name="Burki F."/>
            <person name="Gruber A."/>
            <person name="Irimia M."/>
            <person name="Maruyama S."/>
            <person name="Arias M.C."/>
            <person name="Ball S.G."/>
            <person name="Gile G.H."/>
            <person name="Hirakawa Y."/>
            <person name="Hopkins J.F."/>
            <person name="Rensing S.A."/>
            <person name="Schmutz J."/>
            <person name="Symeonidi A."/>
            <person name="Elias M."/>
            <person name="Eveleigh R.J."/>
            <person name="Herman E.K."/>
            <person name="Klute M.J."/>
            <person name="Nakayama T."/>
            <person name="Obornik M."/>
            <person name="Reyes-Prieto A."/>
            <person name="Armbrust E.V."/>
            <person name="Aves S.J."/>
            <person name="Beiko R.G."/>
            <person name="Coutinho P."/>
            <person name="Dacks J.B."/>
            <person name="Durnford D.G."/>
            <person name="Fast N.M."/>
            <person name="Green B.R."/>
            <person name="Grisdale C."/>
            <person name="Hempe F."/>
            <person name="Henrissat B."/>
            <person name="Hoppner M.P."/>
            <person name="Ishida K.-I."/>
            <person name="Kim E."/>
            <person name="Koreny L."/>
            <person name="Kroth P.G."/>
            <person name="Liu Y."/>
            <person name="Malik S.-B."/>
            <person name="Maier U.G."/>
            <person name="McRose D."/>
            <person name="Mock T."/>
            <person name="Neilson J.A."/>
            <person name="Onodera N.T."/>
            <person name="Poole A.M."/>
            <person name="Pritham E.J."/>
            <person name="Richards T.A."/>
            <person name="Rocap G."/>
            <person name="Roy S.W."/>
            <person name="Sarai C."/>
            <person name="Schaack S."/>
            <person name="Shirato S."/>
            <person name="Slamovits C.H."/>
            <person name="Spencer D.F."/>
            <person name="Suzuki S."/>
            <person name="Worden A.Z."/>
            <person name="Zauner S."/>
            <person name="Barry K."/>
            <person name="Bell C."/>
            <person name="Bharti A.K."/>
            <person name="Crow J.A."/>
            <person name="Grimwood J."/>
            <person name="Kramer R."/>
            <person name="Lindquist E."/>
            <person name="Lucas S."/>
            <person name="Salamov A."/>
            <person name="McFadden G.I."/>
            <person name="Lane C.E."/>
            <person name="Keeling P.J."/>
            <person name="Gray M.W."/>
            <person name="Grigoriev I.V."/>
            <person name="Archibald J.M."/>
        </authorList>
    </citation>
    <scope>NUCLEOTIDE SEQUENCE</scope>
    <source>
        <strain evidence="3">CCMP2712</strain>
    </source>
</reference>
<dbReference type="HOGENOM" id="CLU_837951_0_0_1"/>
<dbReference type="EMBL" id="JH992966">
    <property type="protein sequence ID" value="EKX54918.1"/>
    <property type="molecule type" value="Genomic_DNA"/>
</dbReference>
<name>L1K3I1_GUITC</name>
<sequence>MPVQAMSSFVLNESNEIPNDMFTRKFFAACVDDRARLSTTWSGSVEARYQACSALSELAYQNEKICMAIINAPGMLDAIRSVANGRHVGARNAAISALNCMSRSIEAAQALIHARIVEEVLTPILSEKGRGEKYEARVARAVLAIANIMGAKGGYEICAPVLAKYPNHLEMAVNILGHSLNGLKWGGILFALYSVIIPMSHLSAIKENQARLVELGMIEKLARVLREWQPGHLSDSVMERVLLIILSINDQPEFQHRIRLSGLIAGLQQIQLGLRNEPPQCRALAEQLLSSLLECHVAVCMGQHARLGADSPLMLLDDFVSSLILDMAFPMN</sequence>
<dbReference type="GeneID" id="17311452"/>
<reference evidence="1 3" key="1">
    <citation type="journal article" date="2012" name="Nature">
        <title>Algal genomes reveal evolutionary mosaicism and the fate of nucleomorphs.</title>
        <authorList>
            <consortium name="DOE Joint Genome Institute"/>
            <person name="Curtis B.A."/>
            <person name="Tanifuji G."/>
            <person name="Burki F."/>
            <person name="Gruber A."/>
            <person name="Irimia M."/>
            <person name="Maruyama S."/>
            <person name="Arias M.C."/>
            <person name="Ball S.G."/>
            <person name="Gile G.H."/>
            <person name="Hirakawa Y."/>
            <person name="Hopkins J.F."/>
            <person name="Kuo A."/>
            <person name="Rensing S.A."/>
            <person name="Schmutz J."/>
            <person name="Symeonidi A."/>
            <person name="Elias M."/>
            <person name="Eveleigh R.J."/>
            <person name="Herman E.K."/>
            <person name="Klute M.J."/>
            <person name="Nakayama T."/>
            <person name="Obornik M."/>
            <person name="Reyes-Prieto A."/>
            <person name="Armbrust E.V."/>
            <person name="Aves S.J."/>
            <person name="Beiko R.G."/>
            <person name="Coutinho P."/>
            <person name="Dacks J.B."/>
            <person name="Durnford D.G."/>
            <person name="Fast N.M."/>
            <person name="Green B.R."/>
            <person name="Grisdale C.J."/>
            <person name="Hempel F."/>
            <person name="Henrissat B."/>
            <person name="Hoppner M.P."/>
            <person name="Ishida K."/>
            <person name="Kim E."/>
            <person name="Koreny L."/>
            <person name="Kroth P.G."/>
            <person name="Liu Y."/>
            <person name="Malik S.B."/>
            <person name="Maier U.G."/>
            <person name="McRose D."/>
            <person name="Mock T."/>
            <person name="Neilson J.A."/>
            <person name="Onodera N.T."/>
            <person name="Poole A.M."/>
            <person name="Pritham E.J."/>
            <person name="Richards T.A."/>
            <person name="Rocap G."/>
            <person name="Roy S.W."/>
            <person name="Sarai C."/>
            <person name="Schaack S."/>
            <person name="Shirato S."/>
            <person name="Slamovits C.H."/>
            <person name="Spencer D.F."/>
            <person name="Suzuki S."/>
            <person name="Worden A.Z."/>
            <person name="Zauner S."/>
            <person name="Barry K."/>
            <person name="Bell C."/>
            <person name="Bharti A.K."/>
            <person name="Crow J.A."/>
            <person name="Grimwood J."/>
            <person name="Kramer R."/>
            <person name="Lindquist E."/>
            <person name="Lucas S."/>
            <person name="Salamov A."/>
            <person name="McFadden G.I."/>
            <person name="Lane C.E."/>
            <person name="Keeling P.J."/>
            <person name="Gray M.W."/>
            <person name="Grigoriev I.V."/>
            <person name="Archibald J.M."/>
        </authorList>
    </citation>
    <scope>NUCLEOTIDE SEQUENCE</scope>
    <source>
        <strain evidence="1 3">CCMP2712</strain>
    </source>
</reference>
<dbReference type="InterPro" id="IPR011989">
    <property type="entry name" value="ARM-like"/>
</dbReference>
<protein>
    <submittedName>
        <fullName evidence="1 2">Uncharacterized protein</fullName>
    </submittedName>
</protein>
<dbReference type="InterPro" id="IPR016024">
    <property type="entry name" value="ARM-type_fold"/>
</dbReference>
<dbReference type="EnsemblProtists" id="EKX54918">
    <property type="protein sequence ID" value="EKX54918"/>
    <property type="gene ID" value="GUITHDRAFT_99569"/>
</dbReference>
<dbReference type="KEGG" id="gtt:GUITHDRAFT_99569"/>